<protein>
    <submittedName>
        <fullName evidence="6">Ulp1 family isopeptidase</fullName>
    </submittedName>
</protein>
<comment type="caution">
    <text evidence="6">The sequence shown here is derived from an EMBL/GenBank/DDBJ whole genome shotgun (WGS) entry which is preliminary data.</text>
</comment>
<feature type="region of interest" description="Disordered" evidence="4">
    <location>
        <begin position="172"/>
        <end position="206"/>
    </location>
</feature>
<keyword evidence="3" id="KW-0788">Thiol protease</keyword>
<dbReference type="Proteomes" id="UP001597405">
    <property type="component" value="Unassembled WGS sequence"/>
</dbReference>
<evidence type="ECO:0000256" key="2">
    <source>
        <dbReference type="ARBA" id="ARBA00022801"/>
    </source>
</evidence>
<reference evidence="7" key="1">
    <citation type="journal article" date="2019" name="Int. J. Syst. Evol. Microbiol.">
        <title>The Global Catalogue of Microorganisms (GCM) 10K type strain sequencing project: providing services to taxonomists for standard genome sequencing and annotation.</title>
        <authorList>
            <consortium name="The Broad Institute Genomics Platform"/>
            <consortium name="The Broad Institute Genome Sequencing Center for Infectious Disease"/>
            <person name="Wu L."/>
            <person name="Ma J."/>
        </authorList>
    </citation>
    <scope>NUCLEOTIDE SEQUENCE [LARGE SCALE GENOMIC DNA]</scope>
    <source>
        <strain evidence="7">CGMCC 1.16225</strain>
    </source>
</reference>
<proteinExistence type="predicted"/>
<dbReference type="PROSITE" id="PS50600">
    <property type="entry name" value="ULP_PROTEASE"/>
    <property type="match status" value="1"/>
</dbReference>
<evidence type="ECO:0000313" key="7">
    <source>
        <dbReference type="Proteomes" id="UP001597405"/>
    </source>
</evidence>
<accession>A0ABW4U7Z1</accession>
<evidence type="ECO:0000259" key="5">
    <source>
        <dbReference type="PROSITE" id="PS50600"/>
    </source>
</evidence>
<dbReference type="EMBL" id="JBHUGZ010000001">
    <property type="protein sequence ID" value="MFD1981764.1"/>
    <property type="molecule type" value="Genomic_DNA"/>
</dbReference>
<evidence type="ECO:0000256" key="4">
    <source>
        <dbReference type="SAM" id="MobiDB-lite"/>
    </source>
</evidence>
<dbReference type="SUPFAM" id="SSF54001">
    <property type="entry name" value="Cysteine proteinases"/>
    <property type="match status" value="1"/>
</dbReference>
<dbReference type="InterPro" id="IPR003653">
    <property type="entry name" value="Peptidase_C48_C"/>
</dbReference>
<keyword evidence="7" id="KW-1185">Reference proteome</keyword>
<evidence type="ECO:0000313" key="6">
    <source>
        <dbReference type="EMBL" id="MFD1981764.1"/>
    </source>
</evidence>
<keyword evidence="1" id="KW-0645">Protease</keyword>
<dbReference type="InterPro" id="IPR044613">
    <property type="entry name" value="Nep1/2-like"/>
</dbReference>
<evidence type="ECO:0000256" key="3">
    <source>
        <dbReference type="ARBA" id="ARBA00022807"/>
    </source>
</evidence>
<dbReference type="PANTHER" id="PTHR46468">
    <property type="entry name" value="SENTRIN-SPECIFIC PROTEASE 8"/>
    <property type="match status" value="1"/>
</dbReference>
<dbReference type="InterPro" id="IPR038765">
    <property type="entry name" value="Papain-like_cys_pep_sf"/>
</dbReference>
<organism evidence="6 7">
    <name type="scientific">Mesorhizobium newzealandense</name>
    <dbReference type="NCBI Taxonomy" id="1300302"/>
    <lineage>
        <taxon>Bacteria</taxon>
        <taxon>Pseudomonadati</taxon>
        <taxon>Pseudomonadota</taxon>
        <taxon>Alphaproteobacteria</taxon>
        <taxon>Hyphomicrobiales</taxon>
        <taxon>Phyllobacteriaceae</taxon>
        <taxon>Mesorhizobium</taxon>
    </lineage>
</organism>
<gene>
    <name evidence="6" type="ORF">ACFSOZ_03475</name>
</gene>
<dbReference type="PANTHER" id="PTHR46468:SF1">
    <property type="entry name" value="SENTRIN-SPECIFIC PROTEASE 8"/>
    <property type="match status" value="1"/>
</dbReference>
<keyword evidence="2" id="KW-0378">Hydrolase</keyword>
<name>A0ABW4U7Z1_9HYPH</name>
<evidence type="ECO:0000256" key="1">
    <source>
        <dbReference type="ARBA" id="ARBA00022670"/>
    </source>
</evidence>
<feature type="region of interest" description="Disordered" evidence="4">
    <location>
        <begin position="86"/>
        <end position="159"/>
    </location>
</feature>
<dbReference type="Gene3D" id="3.40.395.10">
    <property type="entry name" value="Adenoviral Proteinase, Chain A"/>
    <property type="match status" value="1"/>
</dbReference>
<dbReference type="Pfam" id="PF02902">
    <property type="entry name" value="Peptidase_C48"/>
    <property type="match status" value="1"/>
</dbReference>
<dbReference type="RefSeq" id="WP_379093691.1">
    <property type="nucleotide sequence ID" value="NZ_JBHUGZ010000001.1"/>
</dbReference>
<feature type="domain" description="Ubiquitin-like protease family profile" evidence="5">
    <location>
        <begin position="292"/>
        <end position="459"/>
    </location>
</feature>
<sequence length="507" mass="56313">MSKLGSGRTAKTVRNTASGQRKFSDWLRTMGRESIASRINGDWHQRESLDRDYQEFTKANGNVGIGFKRLAQYVQVVEANRALGVAFPDQPGREPQLAGASLSWSPRMPSDFDLNEWPTPEGPQAGRHETAVSSSTRSPRVPPDSEASMRPTPEGAPARSSEIYRGLHSFVDLPSTPQETRDDAQSAQVPGPAASPPFSIGPSGEPLELEDIGYLVGEDWQHGSQPVPDFLLDVLDNKMLLPSPRMVPRPVSINGETYSITLGPRGRRDAQFIHHPRPSSVPDAQIGASATSASSHDRGRVLGAREWLGDDHIQRDYEFVAQELRGTNPDLAARTRFVDPLIAFQLNHGADSDALRAFHRIVHDRNGNDTADFLFLPVNDASATDLDRRGDHWSLLLIDRRARERPVAYHYDSFRPLHHTIATELAERLGASSLQPMGMARQRNSFDCGVFVLDATRELARRLAQEPRPRRESLHLDNLVADRRALQERLMAQPPARDQSAGPSRTR</sequence>